<evidence type="ECO:0000256" key="3">
    <source>
        <dbReference type="ARBA" id="ARBA00022327"/>
    </source>
</evidence>
<dbReference type="Ensembl" id="ENSCSET00000028994.1">
    <property type="protein sequence ID" value="ENSCSEP00000028608.1"/>
    <property type="gene ID" value="ENSCSEG00000018303.1"/>
</dbReference>
<dbReference type="PANTHER" id="PTHR22419:SF2">
    <property type="entry name" value="COILED-COIL DOMAIN-CONTAINING PROTEIN 172"/>
    <property type="match status" value="1"/>
</dbReference>
<dbReference type="GO" id="GO:0005737">
    <property type="term" value="C:cytoplasm"/>
    <property type="evidence" value="ECO:0007669"/>
    <property type="project" value="UniProtKB-SubCell"/>
</dbReference>
<dbReference type="RefSeq" id="XP_024916854.1">
    <property type="nucleotide sequence ID" value="XM_025061086.1"/>
</dbReference>
<feature type="coiled-coil region" evidence="6">
    <location>
        <begin position="130"/>
        <end position="195"/>
    </location>
</feature>
<dbReference type="Proteomes" id="UP000265120">
    <property type="component" value="Chromosome 12"/>
</dbReference>
<evidence type="ECO:0000256" key="6">
    <source>
        <dbReference type="SAM" id="Coils"/>
    </source>
</evidence>
<dbReference type="RefSeq" id="XP_024916852.1">
    <property type="nucleotide sequence ID" value="XM_025061084.1"/>
</dbReference>
<dbReference type="AlphaFoldDB" id="A0A3P8WMD4"/>
<evidence type="ECO:0000313" key="8">
    <source>
        <dbReference type="Proteomes" id="UP000265120"/>
    </source>
</evidence>
<organism evidence="7 8">
    <name type="scientific">Cynoglossus semilaevis</name>
    <name type="common">Tongue sole</name>
    <dbReference type="NCBI Taxonomy" id="244447"/>
    <lineage>
        <taxon>Eukaryota</taxon>
        <taxon>Metazoa</taxon>
        <taxon>Chordata</taxon>
        <taxon>Craniata</taxon>
        <taxon>Vertebrata</taxon>
        <taxon>Euteleostomi</taxon>
        <taxon>Actinopterygii</taxon>
        <taxon>Neopterygii</taxon>
        <taxon>Teleostei</taxon>
        <taxon>Neoteleostei</taxon>
        <taxon>Acanthomorphata</taxon>
        <taxon>Carangaria</taxon>
        <taxon>Pleuronectiformes</taxon>
        <taxon>Pleuronectoidei</taxon>
        <taxon>Cynoglossidae</taxon>
        <taxon>Cynoglossinae</taxon>
        <taxon>Cynoglossus</taxon>
    </lineage>
</organism>
<dbReference type="STRING" id="244447.ENSCSEP00000028598"/>
<dbReference type="GeneTree" id="ENSGT00390000005203"/>
<dbReference type="RefSeq" id="XP_024916853.1">
    <property type="nucleotide sequence ID" value="XM_025061085.1"/>
</dbReference>
<evidence type="ECO:0000256" key="1">
    <source>
        <dbReference type="ARBA" id="ARBA00004496"/>
    </source>
</evidence>
<comment type="subcellular location">
    <subcellularLocation>
        <location evidence="1">Cytoplasm</location>
    </subcellularLocation>
</comment>
<evidence type="ECO:0000256" key="2">
    <source>
        <dbReference type="ARBA" id="ARBA00008975"/>
    </source>
</evidence>
<name>A0A3P8WMD4_CYNSE</name>
<keyword evidence="4" id="KW-0963">Cytoplasm</keyword>
<protein>
    <recommendedName>
        <fullName evidence="3">Coiled-coil domain-containing protein 172</fullName>
    </recommendedName>
</protein>
<reference evidence="7" key="2">
    <citation type="submission" date="2025-05" db="UniProtKB">
        <authorList>
            <consortium name="Ensembl"/>
        </authorList>
    </citation>
    <scope>IDENTIFICATION</scope>
</reference>
<dbReference type="OrthoDB" id="10055570at2759"/>
<reference evidence="7 8" key="1">
    <citation type="journal article" date="2014" name="Nat. Genet.">
        <title>Whole-genome sequence of a flatfish provides insights into ZW sex chromosome evolution and adaptation to a benthic lifestyle.</title>
        <authorList>
            <person name="Chen S."/>
            <person name="Zhang G."/>
            <person name="Shao C."/>
            <person name="Huang Q."/>
            <person name="Liu G."/>
            <person name="Zhang P."/>
            <person name="Song W."/>
            <person name="An N."/>
            <person name="Chalopin D."/>
            <person name="Volff J.N."/>
            <person name="Hong Y."/>
            <person name="Li Q."/>
            <person name="Sha Z."/>
            <person name="Zhou H."/>
            <person name="Xie M."/>
            <person name="Yu Q."/>
            <person name="Liu Y."/>
            <person name="Xiang H."/>
            <person name="Wang N."/>
            <person name="Wu K."/>
            <person name="Yang C."/>
            <person name="Zhou Q."/>
            <person name="Liao X."/>
            <person name="Yang L."/>
            <person name="Hu Q."/>
            <person name="Zhang J."/>
            <person name="Meng L."/>
            <person name="Jin L."/>
            <person name="Tian Y."/>
            <person name="Lian J."/>
            <person name="Yang J."/>
            <person name="Miao G."/>
            <person name="Liu S."/>
            <person name="Liang Z."/>
            <person name="Yan F."/>
            <person name="Li Y."/>
            <person name="Sun B."/>
            <person name="Zhang H."/>
            <person name="Zhang J."/>
            <person name="Zhu Y."/>
            <person name="Du M."/>
            <person name="Zhao Y."/>
            <person name="Schartl M."/>
            <person name="Tang Q."/>
            <person name="Wang J."/>
        </authorList>
    </citation>
    <scope>NUCLEOTIDE SEQUENCE</scope>
</reference>
<dbReference type="GeneID" id="103387802"/>
<dbReference type="PANTHER" id="PTHR22419">
    <property type="entry name" value="COILED-COIL DOMAIN-CONTAINING PROTEIN 172"/>
    <property type="match status" value="1"/>
</dbReference>
<comment type="similarity">
    <text evidence="2">Belongs to the CCDC172 family.</text>
</comment>
<evidence type="ECO:0000256" key="5">
    <source>
        <dbReference type="ARBA" id="ARBA00023054"/>
    </source>
</evidence>
<evidence type="ECO:0000313" key="7">
    <source>
        <dbReference type="Ensembl" id="ENSCSEP00000028608.1"/>
    </source>
</evidence>
<sequence length="273" mass="32115">MSLDKLYQQILLTEQQLAEQTHKLKEVKVEIIKCNKNITDTTDKYEKTKAELHNKVEHLAVKRMHHDLKKKQEDQLLKQVEELLCQKNHLGNQLVKIKTESKEEEKSFFQEISRFNSDFSLQQNRETDIERQTRSEMLELEQEEESLNKEMELMRCGSSRMSLLLEEKRVLQLELQALENRQKDLDRQLSMSESMTQSLTAENLFVSQKPLTDTTCLRLRSELEVYKNGDLEILQDALSSEIQLMQSVSVLYVKLDQRNVHSPVDQTFSSVDR</sequence>
<dbReference type="InterPro" id="IPR029618">
    <property type="entry name" value="CCDC172"/>
</dbReference>
<accession>A0A3P8WMD4</accession>
<proteinExistence type="inferred from homology"/>
<keyword evidence="8" id="KW-1185">Reference proteome</keyword>
<evidence type="ECO:0000256" key="4">
    <source>
        <dbReference type="ARBA" id="ARBA00022490"/>
    </source>
</evidence>
<dbReference type="Ensembl" id="ENSCSET00000028984.1">
    <property type="protein sequence ID" value="ENSCSEP00000028598.1"/>
    <property type="gene ID" value="ENSCSEG00000018303.1"/>
</dbReference>
<keyword evidence="5 6" id="KW-0175">Coiled coil</keyword>